<dbReference type="PROSITE" id="PS50887">
    <property type="entry name" value="GGDEF"/>
    <property type="match status" value="1"/>
</dbReference>
<evidence type="ECO:0000259" key="4">
    <source>
        <dbReference type="PROSITE" id="PS50887"/>
    </source>
</evidence>
<protein>
    <recommendedName>
        <fullName evidence="1">diguanylate cyclase</fullName>
        <ecNumber evidence="1">2.7.7.65</ecNumber>
    </recommendedName>
</protein>
<comment type="catalytic activity">
    <reaction evidence="2">
        <text>2 GTP = 3',3'-c-di-GMP + 2 diphosphate</text>
        <dbReference type="Rhea" id="RHEA:24898"/>
        <dbReference type="ChEBI" id="CHEBI:33019"/>
        <dbReference type="ChEBI" id="CHEBI:37565"/>
        <dbReference type="ChEBI" id="CHEBI:58805"/>
        <dbReference type="EC" id="2.7.7.65"/>
    </reaction>
</comment>
<dbReference type="SUPFAM" id="SSF55073">
    <property type="entry name" value="Nucleotide cyclase"/>
    <property type="match status" value="1"/>
</dbReference>
<dbReference type="RefSeq" id="WP_169139551.1">
    <property type="nucleotide sequence ID" value="NZ_WTVS01000014.1"/>
</dbReference>
<dbReference type="CDD" id="cd12915">
    <property type="entry name" value="PDC2_DGC_like"/>
    <property type="match status" value="1"/>
</dbReference>
<dbReference type="PANTHER" id="PTHR45138:SF9">
    <property type="entry name" value="DIGUANYLATE CYCLASE DGCM-RELATED"/>
    <property type="match status" value="1"/>
</dbReference>
<dbReference type="EC" id="2.7.7.65" evidence="1"/>
<gene>
    <name evidence="5" type="ORF">GPA27_08675</name>
</gene>
<evidence type="ECO:0000313" key="6">
    <source>
        <dbReference type="Proteomes" id="UP000634522"/>
    </source>
</evidence>
<dbReference type="SMART" id="SM00267">
    <property type="entry name" value="GGDEF"/>
    <property type="match status" value="1"/>
</dbReference>
<evidence type="ECO:0000256" key="1">
    <source>
        <dbReference type="ARBA" id="ARBA00012528"/>
    </source>
</evidence>
<comment type="caution">
    <text evidence="5">The sequence shown here is derived from an EMBL/GenBank/DDBJ whole genome shotgun (WGS) entry which is preliminary data.</text>
</comment>
<evidence type="ECO:0000256" key="3">
    <source>
        <dbReference type="SAM" id="Phobius"/>
    </source>
</evidence>
<dbReference type="CDD" id="cd12914">
    <property type="entry name" value="PDC1_DGC_like"/>
    <property type="match status" value="1"/>
</dbReference>
<dbReference type="PANTHER" id="PTHR45138">
    <property type="entry name" value="REGULATORY COMPONENTS OF SENSORY TRANSDUCTION SYSTEM"/>
    <property type="match status" value="1"/>
</dbReference>
<feature type="domain" description="GGDEF" evidence="4">
    <location>
        <begin position="354"/>
        <end position="483"/>
    </location>
</feature>
<evidence type="ECO:0000313" key="5">
    <source>
        <dbReference type="EMBL" id="NMF97460.1"/>
    </source>
</evidence>
<dbReference type="Gene3D" id="3.30.450.20">
    <property type="entry name" value="PAS domain"/>
    <property type="match status" value="2"/>
</dbReference>
<dbReference type="InterPro" id="IPR029787">
    <property type="entry name" value="Nucleotide_cyclase"/>
</dbReference>
<evidence type="ECO:0000256" key="2">
    <source>
        <dbReference type="ARBA" id="ARBA00034247"/>
    </source>
</evidence>
<dbReference type="InterPro" id="IPR043128">
    <property type="entry name" value="Rev_trsase/Diguanyl_cyclase"/>
</dbReference>
<accession>A0ABX1NE69</accession>
<dbReference type="EMBL" id="WTVS01000014">
    <property type="protein sequence ID" value="NMF97460.1"/>
    <property type="molecule type" value="Genomic_DNA"/>
</dbReference>
<dbReference type="InterPro" id="IPR050469">
    <property type="entry name" value="Diguanylate_Cyclase"/>
</dbReference>
<keyword evidence="6" id="KW-1185">Reference proteome</keyword>
<keyword evidence="3" id="KW-0812">Transmembrane</keyword>
<dbReference type="Pfam" id="PF00990">
    <property type="entry name" value="GGDEF"/>
    <property type="match status" value="1"/>
</dbReference>
<organism evidence="5 6">
    <name type="scientific">Aromatoleum toluolicum</name>
    <dbReference type="NCBI Taxonomy" id="90060"/>
    <lineage>
        <taxon>Bacteria</taxon>
        <taxon>Pseudomonadati</taxon>
        <taxon>Pseudomonadota</taxon>
        <taxon>Betaproteobacteria</taxon>
        <taxon>Rhodocyclales</taxon>
        <taxon>Rhodocyclaceae</taxon>
        <taxon>Aromatoleum</taxon>
    </lineage>
</organism>
<keyword evidence="3" id="KW-1133">Transmembrane helix</keyword>
<dbReference type="CDD" id="cd01949">
    <property type="entry name" value="GGDEF"/>
    <property type="match status" value="1"/>
</dbReference>
<dbReference type="Gene3D" id="3.30.70.270">
    <property type="match status" value="1"/>
</dbReference>
<feature type="transmembrane region" description="Helical" evidence="3">
    <location>
        <begin position="293"/>
        <end position="311"/>
    </location>
</feature>
<dbReference type="Proteomes" id="UP000634522">
    <property type="component" value="Unassembled WGS sequence"/>
</dbReference>
<proteinExistence type="predicted"/>
<reference evidence="5 6" key="1">
    <citation type="submission" date="2019-12" db="EMBL/GenBank/DDBJ databases">
        <title>Comparative genomics gives insights into the taxonomy of the Azoarcus-Aromatoleum group and reveals separate origins of nif in the plant-associated Azoarcus and non-plant-associated Aromatoleum sub-groups.</title>
        <authorList>
            <person name="Lafos M."/>
            <person name="Maluk M."/>
            <person name="Batista M."/>
            <person name="Junghare M."/>
            <person name="Carmona M."/>
            <person name="Faoro H."/>
            <person name="Cruz L.M."/>
            <person name="Battistoni F."/>
            <person name="De Souza E."/>
            <person name="Pedrosa F."/>
            <person name="Chen W.-M."/>
            <person name="Poole P.S."/>
            <person name="Dixon R.A."/>
            <person name="James E.K."/>
        </authorList>
    </citation>
    <scope>NUCLEOTIDE SEQUENCE [LARGE SCALE GENOMIC DNA]</scope>
    <source>
        <strain evidence="5 6">T</strain>
    </source>
</reference>
<keyword evidence="3" id="KW-0472">Membrane</keyword>
<dbReference type="NCBIfam" id="TIGR00254">
    <property type="entry name" value="GGDEF"/>
    <property type="match status" value="1"/>
</dbReference>
<dbReference type="InterPro" id="IPR000160">
    <property type="entry name" value="GGDEF_dom"/>
</dbReference>
<feature type="transmembrane region" description="Helical" evidence="3">
    <location>
        <begin position="20"/>
        <end position="40"/>
    </location>
</feature>
<sequence>MPTPARPDDPILPNVPRQRVLFVATMAIMVLAGLFGWYGIADRRTIMDEGIEAAEQMASQTALIAAGTLESGEQLLHAMELLVKPPVAAGRPDPEAVRAALLDLRNAAPHLMDLLILSGDGRIVHWTGSGTPPSVAEREYFTAHLRSGSPLYVGPPQLSKVHAGRWFFALSEALRDPAGGLANVLVVIIDVDLLRERLTLRNPRRGVSQALLSEDARVYSRTPDHERHVGKQLPLSAERSAVSAGNPYASTVTVSPLDGQERIVAYQHLRRYPMVAAATLPVAELLAPWRKRLTIVCFLWLALSAAIVAIARRAATISRMQREQASLDGLTGVHNRRSIMAHADEFGRVLDRRGELSMLMIDIDHFKEINDTYGHLAGDDAIRRISQLLRDEVRGSDVVGRYGGEEFLVLMPDTGTEGATHVAEKLRAAVATQVTAPRPVTISVGVATSARGERSLEPTLTRADAALYEAKQAGRNCVRVAQAPAEPAGTTG</sequence>
<name>A0ABX1NE69_9RHOO</name>